<keyword evidence="2" id="KW-0547">Nucleotide-binding</keyword>
<dbReference type="NCBIfam" id="TIGR01351">
    <property type="entry name" value="adk"/>
    <property type="match status" value="1"/>
</dbReference>
<evidence type="ECO:0000256" key="1">
    <source>
        <dbReference type="ARBA" id="ARBA00022679"/>
    </source>
</evidence>
<gene>
    <name evidence="7" type="ORF">JVT61DRAFT_2338</name>
</gene>
<evidence type="ECO:0000259" key="6">
    <source>
        <dbReference type="Pfam" id="PF05191"/>
    </source>
</evidence>
<feature type="region of interest" description="Disordered" evidence="5">
    <location>
        <begin position="265"/>
        <end position="287"/>
    </location>
</feature>
<dbReference type="Pfam" id="PF05191">
    <property type="entry name" value="ADK_lid"/>
    <property type="match status" value="1"/>
</dbReference>
<dbReference type="InterPro" id="IPR033690">
    <property type="entry name" value="Adenylat_kinase_CS"/>
</dbReference>
<evidence type="ECO:0000313" key="8">
    <source>
        <dbReference type="Proteomes" id="UP000683000"/>
    </source>
</evidence>
<dbReference type="CDD" id="cd01428">
    <property type="entry name" value="ADK"/>
    <property type="match status" value="1"/>
</dbReference>
<dbReference type="PROSITE" id="PS00113">
    <property type="entry name" value="ADENYLATE_KINASE"/>
    <property type="match status" value="1"/>
</dbReference>
<sequence length="378" mass="42197">MRCTRVATVTDRRLHSLVSFLLTRLFCSPQGLCGIIAERVFHSFHPASSSFNTPAKMLPLLPSYTHLAQPSFMPPLSAFALRSRLSLYNAARSVCNIVPYNMSKELPPYMSMSTSEKSATQSKPVLRMLLLGKPCCGKGTLAARLSEKYDVLTISTGDLLRQHIAERTDVGRKAEGIVAAGGLLPDEMMLDLITTKLDTLKENNWILDGFPRTQRQGRMLDNLLAKHNIPLNLIVNVDVSDDLLFQWLSNRSVHLPSGRTYSTSYNPPKIPGLDDVTGEPLTKRSDDNPETFVRRLEHYYAQTSPLLYYYASRAHSTRLVDLYGDSDTVWPTLETATRESFPGVRERVLPGSRLRLGPPQVRLALHSSLAIADGFYTS</sequence>
<comment type="similarity">
    <text evidence="4">Belongs to the adenylate kinase family.</text>
</comment>
<dbReference type="EMBL" id="JAGFBS010000012">
    <property type="protein sequence ID" value="KAG6376354.1"/>
    <property type="molecule type" value="Genomic_DNA"/>
</dbReference>
<accession>A0A8I2YP47</accession>
<keyword evidence="3 4" id="KW-0418">Kinase</keyword>
<dbReference type="InterPro" id="IPR000850">
    <property type="entry name" value="Adenylat/UMP-CMP_kin"/>
</dbReference>
<dbReference type="InterPro" id="IPR006259">
    <property type="entry name" value="Adenyl_kin_sub"/>
</dbReference>
<dbReference type="FunFam" id="3.40.50.300:FF:000106">
    <property type="entry name" value="Adenylate kinase mitochondrial"/>
    <property type="match status" value="1"/>
</dbReference>
<dbReference type="Pfam" id="PF00406">
    <property type="entry name" value="ADK"/>
    <property type="match status" value="1"/>
</dbReference>
<organism evidence="7 8">
    <name type="scientific">Boletus reticuloceps</name>
    <dbReference type="NCBI Taxonomy" id="495285"/>
    <lineage>
        <taxon>Eukaryota</taxon>
        <taxon>Fungi</taxon>
        <taxon>Dikarya</taxon>
        <taxon>Basidiomycota</taxon>
        <taxon>Agaricomycotina</taxon>
        <taxon>Agaricomycetes</taxon>
        <taxon>Agaricomycetidae</taxon>
        <taxon>Boletales</taxon>
        <taxon>Boletineae</taxon>
        <taxon>Boletaceae</taxon>
        <taxon>Boletoideae</taxon>
        <taxon>Boletus</taxon>
    </lineage>
</organism>
<proteinExistence type="inferred from homology"/>
<evidence type="ECO:0000256" key="4">
    <source>
        <dbReference type="RuleBase" id="RU003330"/>
    </source>
</evidence>
<evidence type="ECO:0000256" key="3">
    <source>
        <dbReference type="ARBA" id="ARBA00022777"/>
    </source>
</evidence>
<dbReference type="OrthoDB" id="439792at2759"/>
<evidence type="ECO:0000313" key="7">
    <source>
        <dbReference type="EMBL" id="KAG6376354.1"/>
    </source>
</evidence>
<dbReference type="InterPro" id="IPR027417">
    <property type="entry name" value="P-loop_NTPase"/>
</dbReference>
<dbReference type="Gene3D" id="3.40.50.300">
    <property type="entry name" value="P-loop containing nucleotide triphosphate hydrolases"/>
    <property type="match status" value="1"/>
</dbReference>
<dbReference type="Proteomes" id="UP000683000">
    <property type="component" value="Unassembled WGS sequence"/>
</dbReference>
<evidence type="ECO:0000256" key="2">
    <source>
        <dbReference type="ARBA" id="ARBA00022741"/>
    </source>
</evidence>
<dbReference type="HAMAP" id="MF_00235">
    <property type="entry name" value="Adenylate_kinase_Adk"/>
    <property type="match status" value="1"/>
</dbReference>
<protein>
    <submittedName>
        <fullName evidence="7">Adenylate kinase-domain-containing protein</fullName>
    </submittedName>
</protein>
<reference evidence="7" key="1">
    <citation type="submission" date="2021-03" db="EMBL/GenBank/DDBJ databases">
        <title>Evolutionary innovations through gain and loss of genes in the ectomycorrhizal Boletales.</title>
        <authorList>
            <person name="Wu G."/>
            <person name="Miyauchi S."/>
            <person name="Morin E."/>
            <person name="Yang Z.-L."/>
            <person name="Xu J."/>
            <person name="Martin F.M."/>
        </authorList>
    </citation>
    <scope>NUCLEOTIDE SEQUENCE</scope>
    <source>
        <strain evidence="7">BR01</strain>
    </source>
</reference>
<keyword evidence="1 4" id="KW-0808">Transferase</keyword>
<dbReference type="PANTHER" id="PTHR23359">
    <property type="entry name" value="NUCLEOTIDE KINASE"/>
    <property type="match status" value="1"/>
</dbReference>
<evidence type="ECO:0000256" key="5">
    <source>
        <dbReference type="SAM" id="MobiDB-lite"/>
    </source>
</evidence>
<comment type="caution">
    <text evidence="7">The sequence shown here is derived from an EMBL/GenBank/DDBJ whole genome shotgun (WGS) entry which is preliminary data.</text>
</comment>
<dbReference type="AlphaFoldDB" id="A0A8I2YP47"/>
<keyword evidence="8" id="KW-1185">Reference proteome</keyword>
<dbReference type="GO" id="GO:0005524">
    <property type="term" value="F:ATP binding"/>
    <property type="evidence" value="ECO:0007669"/>
    <property type="project" value="InterPro"/>
</dbReference>
<dbReference type="InterPro" id="IPR007862">
    <property type="entry name" value="Adenylate_kinase_lid-dom"/>
</dbReference>
<dbReference type="SUPFAM" id="SSF52540">
    <property type="entry name" value="P-loop containing nucleoside triphosphate hydrolases"/>
    <property type="match status" value="1"/>
</dbReference>
<dbReference type="PRINTS" id="PR00094">
    <property type="entry name" value="ADENYLTKNASE"/>
</dbReference>
<dbReference type="GO" id="GO:0004017">
    <property type="term" value="F:AMP kinase activity"/>
    <property type="evidence" value="ECO:0007669"/>
    <property type="project" value="InterPro"/>
</dbReference>
<name>A0A8I2YP47_9AGAM</name>
<feature type="domain" description="Adenylate kinase active site lid" evidence="6">
    <location>
        <begin position="251"/>
        <end position="286"/>
    </location>
</feature>